<dbReference type="PIRSF" id="PIRSF037945">
    <property type="entry name" value="PGRPs"/>
    <property type="match status" value="1"/>
</dbReference>
<dbReference type="Pfam" id="PF01510">
    <property type="entry name" value="Amidase_2"/>
    <property type="match status" value="1"/>
</dbReference>
<comment type="caution">
    <text evidence="12">The sequence shown here is derived from an EMBL/GenBank/DDBJ whole genome shotgun (WGS) entry which is preliminary data.</text>
</comment>
<dbReference type="CDD" id="cd06583">
    <property type="entry name" value="PGRP"/>
    <property type="match status" value="1"/>
</dbReference>
<accession>A0AA38M635</accession>
<feature type="domain" description="N-acetylmuramoyl-L-alanine amidase" evidence="10">
    <location>
        <begin position="38"/>
        <end position="177"/>
    </location>
</feature>
<dbReference type="SMART" id="SM00701">
    <property type="entry name" value="PGRP"/>
    <property type="match status" value="1"/>
</dbReference>
<evidence type="ECO:0000256" key="4">
    <source>
        <dbReference type="ARBA" id="ARBA00022859"/>
    </source>
</evidence>
<evidence type="ECO:0000256" key="3">
    <source>
        <dbReference type="ARBA" id="ARBA00022729"/>
    </source>
</evidence>
<evidence type="ECO:0000256" key="1">
    <source>
        <dbReference type="ARBA" id="ARBA00007553"/>
    </source>
</evidence>
<dbReference type="InterPro" id="IPR002502">
    <property type="entry name" value="Amidase_domain"/>
</dbReference>
<feature type="chain" id="PRO_5041230756" description="Peptidoglycan-recognition protein" evidence="9">
    <location>
        <begin position="21"/>
        <end position="197"/>
    </location>
</feature>
<feature type="domain" description="Peptidoglycan recognition protein family" evidence="11">
    <location>
        <begin position="29"/>
        <end position="171"/>
    </location>
</feature>
<dbReference type="Gene3D" id="3.40.80.10">
    <property type="entry name" value="Peptidoglycan recognition protein-like"/>
    <property type="match status" value="1"/>
</dbReference>
<comment type="function">
    <text evidence="6">Peptidoglycan-recognition protein probably involved in innate immunity by binding to peptidoglycans (PGN) of bacteria and activating the prophenoloxidase (proPO) cascade immune response. Binds to 1,3-beta-D-glucan and PGN.</text>
</comment>
<protein>
    <recommendedName>
        <fullName evidence="7">Peptidoglycan-recognition protein</fullName>
    </recommendedName>
</protein>
<evidence type="ECO:0000256" key="5">
    <source>
        <dbReference type="ARBA" id="ARBA00023157"/>
    </source>
</evidence>
<dbReference type="FunFam" id="3.40.80.10:FF:000001">
    <property type="entry name" value="Peptidoglycan recognition protein 1"/>
    <property type="match status" value="1"/>
</dbReference>
<dbReference type="EMBL" id="JALNTZ010000008">
    <property type="protein sequence ID" value="KAJ3643927.1"/>
    <property type="molecule type" value="Genomic_DNA"/>
</dbReference>
<keyword evidence="3 9" id="KW-0732">Signal</keyword>
<dbReference type="SUPFAM" id="SSF55846">
    <property type="entry name" value="N-acetylmuramoyl-L-alanine amidase-like"/>
    <property type="match status" value="1"/>
</dbReference>
<evidence type="ECO:0000256" key="8">
    <source>
        <dbReference type="PIRSR" id="PIRSR037945-1"/>
    </source>
</evidence>
<evidence type="ECO:0000256" key="6">
    <source>
        <dbReference type="ARBA" id="ARBA00057187"/>
    </source>
</evidence>
<dbReference type="PANTHER" id="PTHR11022">
    <property type="entry name" value="PEPTIDOGLYCAN RECOGNITION PROTEIN"/>
    <property type="match status" value="1"/>
</dbReference>
<organism evidence="12 13">
    <name type="scientific">Zophobas morio</name>
    <dbReference type="NCBI Taxonomy" id="2755281"/>
    <lineage>
        <taxon>Eukaryota</taxon>
        <taxon>Metazoa</taxon>
        <taxon>Ecdysozoa</taxon>
        <taxon>Arthropoda</taxon>
        <taxon>Hexapoda</taxon>
        <taxon>Insecta</taxon>
        <taxon>Pterygota</taxon>
        <taxon>Neoptera</taxon>
        <taxon>Endopterygota</taxon>
        <taxon>Coleoptera</taxon>
        <taxon>Polyphaga</taxon>
        <taxon>Cucujiformia</taxon>
        <taxon>Tenebrionidae</taxon>
        <taxon>Zophobas</taxon>
    </lineage>
</organism>
<evidence type="ECO:0000256" key="2">
    <source>
        <dbReference type="ARBA" id="ARBA00022588"/>
    </source>
</evidence>
<dbReference type="GO" id="GO:0042834">
    <property type="term" value="F:peptidoglycan binding"/>
    <property type="evidence" value="ECO:0007669"/>
    <property type="project" value="InterPro"/>
</dbReference>
<proteinExistence type="inferred from homology"/>
<dbReference type="GO" id="GO:0008745">
    <property type="term" value="F:N-acetylmuramoyl-L-alanine amidase activity"/>
    <property type="evidence" value="ECO:0007669"/>
    <property type="project" value="InterPro"/>
</dbReference>
<evidence type="ECO:0000259" key="10">
    <source>
        <dbReference type="SMART" id="SM00644"/>
    </source>
</evidence>
<feature type="signal peptide" evidence="9">
    <location>
        <begin position="1"/>
        <end position="20"/>
    </location>
</feature>
<dbReference type="AlphaFoldDB" id="A0AA38M635"/>
<name>A0AA38M635_9CUCU</name>
<keyword evidence="5 8" id="KW-1015">Disulfide bond</keyword>
<evidence type="ECO:0000256" key="9">
    <source>
        <dbReference type="SAM" id="SignalP"/>
    </source>
</evidence>
<dbReference type="PANTHER" id="PTHR11022:SF74">
    <property type="entry name" value="PEPTIDOGLYCAN-RECOGNITION PROTEIN SA"/>
    <property type="match status" value="1"/>
</dbReference>
<feature type="disulfide bond" evidence="8">
    <location>
        <begin position="28"/>
        <end position="151"/>
    </location>
</feature>
<evidence type="ECO:0000313" key="13">
    <source>
        <dbReference type="Proteomes" id="UP001168821"/>
    </source>
</evidence>
<reference evidence="12" key="1">
    <citation type="journal article" date="2023" name="G3 (Bethesda)">
        <title>Whole genome assemblies of Zophobas morio and Tenebrio molitor.</title>
        <authorList>
            <person name="Kaur S."/>
            <person name="Stinson S.A."/>
            <person name="diCenzo G.C."/>
        </authorList>
    </citation>
    <scope>NUCLEOTIDE SEQUENCE</scope>
    <source>
        <strain evidence="12">QUZm001</strain>
    </source>
</reference>
<keyword evidence="2 7" id="KW-0399">Innate immunity</keyword>
<dbReference type="GO" id="GO:0008270">
    <property type="term" value="F:zinc ion binding"/>
    <property type="evidence" value="ECO:0007669"/>
    <property type="project" value="InterPro"/>
</dbReference>
<sequence>MYKLVSILILTTVYQSFVLSDSSLPSVCPDIISKKRWDARTALEVDYVIIPIDNVVVHHTVTSSCDYEDDCASLLRNIQNFHMEELEFHDIGYNFMVGGDGRIYEGAGWHKVGAHTRGYNTRSLGLAFIGNFTTQLPSKKQLQCAKDFLKCGVVLGELSKEYKLFAARQVSSTASPGLKLYRELQNWPHFTSRPPPK</sequence>
<evidence type="ECO:0000313" key="12">
    <source>
        <dbReference type="EMBL" id="KAJ3643927.1"/>
    </source>
</evidence>
<evidence type="ECO:0000259" key="11">
    <source>
        <dbReference type="SMART" id="SM00701"/>
    </source>
</evidence>
<dbReference type="InterPro" id="IPR017331">
    <property type="entry name" value="Peptidoglycan_recognition"/>
</dbReference>
<dbReference type="Proteomes" id="UP001168821">
    <property type="component" value="Unassembled WGS sequence"/>
</dbReference>
<dbReference type="InterPro" id="IPR015510">
    <property type="entry name" value="PGRP"/>
</dbReference>
<evidence type="ECO:0000256" key="7">
    <source>
        <dbReference type="PIRNR" id="PIRNR037945"/>
    </source>
</evidence>
<keyword evidence="13" id="KW-1185">Reference proteome</keyword>
<dbReference type="InterPro" id="IPR036505">
    <property type="entry name" value="Amidase/PGRP_sf"/>
</dbReference>
<dbReference type="InterPro" id="IPR006619">
    <property type="entry name" value="PGRP_domain_met/bac"/>
</dbReference>
<feature type="disulfide bond" evidence="8">
    <location>
        <begin position="65"/>
        <end position="71"/>
    </location>
</feature>
<comment type="similarity">
    <text evidence="1 7">Belongs to the N-acetylmuramoyl-L-alanine amidase 2 family.</text>
</comment>
<dbReference type="GO" id="GO:0045087">
    <property type="term" value="P:innate immune response"/>
    <property type="evidence" value="ECO:0007669"/>
    <property type="project" value="UniProtKB-KW"/>
</dbReference>
<keyword evidence="4 7" id="KW-0391">Immunity</keyword>
<gene>
    <name evidence="12" type="ORF">Zmor_026608</name>
</gene>
<dbReference type="SMART" id="SM00644">
    <property type="entry name" value="Ami_2"/>
    <property type="match status" value="1"/>
</dbReference>
<dbReference type="GO" id="GO:0009253">
    <property type="term" value="P:peptidoglycan catabolic process"/>
    <property type="evidence" value="ECO:0007669"/>
    <property type="project" value="InterPro"/>
</dbReference>